<protein>
    <recommendedName>
        <fullName evidence="3">Endonuclease/exonuclease/phosphatase domain-containing protein</fullName>
    </recommendedName>
</protein>
<reference evidence="1" key="3">
    <citation type="journal article" date="2017" name="Nature">
        <title>Genome sequence of the progenitor of the wheat D genome Aegilops tauschii.</title>
        <authorList>
            <person name="Luo M.C."/>
            <person name="Gu Y.Q."/>
            <person name="Puiu D."/>
            <person name="Wang H."/>
            <person name="Twardziok S.O."/>
            <person name="Deal K.R."/>
            <person name="Huo N."/>
            <person name="Zhu T."/>
            <person name="Wang L."/>
            <person name="Wang Y."/>
            <person name="McGuire P.E."/>
            <person name="Liu S."/>
            <person name="Long H."/>
            <person name="Ramasamy R.K."/>
            <person name="Rodriguez J.C."/>
            <person name="Van S.L."/>
            <person name="Yuan L."/>
            <person name="Wang Z."/>
            <person name="Xia Z."/>
            <person name="Xiao L."/>
            <person name="Anderson O.D."/>
            <person name="Ouyang S."/>
            <person name="Liang Y."/>
            <person name="Zimin A.V."/>
            <person name="Pertea G."/>
            <person name="Qi P."/>
            <person name="Bennetzen J.L."/>
            <person name="Dai X."/>
            <person name="Dawson M.W."/>
            <person name="Muller H.G."/>
            <person name="Kugler K."/>
            <person name="Rivarola-Duarte L."/>
            <person name="Spannagl M."/>
            <person name="Mayer K.F.X."/>
            <person name="Lu F.H."/>
            <person name="Bevan M.W."/>
            <person name="Leroy P."/>
            <person name="Li P."/>
            <person name="You F.M."/>
            <person name="Sun Q."/>
            <person name="Liu Z."/>
            <person name="Lyons E."/>
            <person name="Wicker T."/>
            <person name="Salzberg S.L."/>
            <person name="Devos K.M."/>
            <person name="Dvorak J."/>
        </authorList>
    </citation>
    <scope>NUCLEOTIDE SEQUENCE [LARGE SCALE GENOMIC DNA]</scope>
    <source>
        <strain evidence="1">cv. AL8/78</strain>
    </source>
</reference>
<reference evidence="1" key="5">
    <citation type="journal article" date="2021" name="G3 (Bethesda)">
        <title>Aegilops tauschii genome assembly Aet v5.0 features greater sequence contiguity and improved annotation.</title>
        <authorList>
            <person name="Wang L."/>
            <person name="Zhu T."/>
            <person name="Rodriguez J.C."/>
            <person name="Deal K.R."/>
            <person name="Dubcovsky J."/>
            <person name="McGuire P.E."/>
            <person name="Lux T."/>
            <person name="Spannagl M."/>
            <person name="Mayer K.F.X."/>
            <person name="Baldrich P."/>
            <person name="Meyers B.C."/>
            <person name="Huo N."/>
            <person name="Gu Y.Q."/>
            <person name="Zhou H."/>
            <person name="Devos K.M."/>
            <person name="Bennetzen J.L."/>
            <person name="Unver T."/>
            <person name="Budak H."/>
            <person name="Gulick P.J."/>
            <person name="Galiba G."/>
            <person name="Kalapos B."/>
            <person name="Nelson D.R."/>
            <person name="Li P."/>
            <person name="You F.M."/>
            <person name="Luo M.C."/>
            <person name="Dvorak J."/>
        </authorList>
    </citation>
    <scope>NUCLEOTIDE SEQUENCE [LARGE SCALE GENOMIC DNA]</scope>
    <source>
        <strain evidence="1">cv. AL8/78</strain>
    </source>
</reference>
<keyword evidence="2" id="KW-1185">Reference proteome</keyword>
<proteinExistence type="predicted"/>
<dbReference type="Gene3D" id="3.60.10.10">
    <property type="entry name" value="Endonuclease/exonuclease/phosphatase"/>
    <property type="match status" value="1"/>
</dbReference>
<dbReference type="InterPro" id="IPR036691">
    <property type="entry name" value="Endo/exonu/phosph_ase_sf"/>
</dbReference>
<dbReference type="EnsemblPlants" id="AET1Gv20302100.3">
    <property type="protein sequence ID" value="AET1Gv20302100.3"/>
    <property type="gene ID" value="AET1Gv20302100"/>
</dbReference>
<accession>A0A452Y5M5</accession>
<dbReference type="Gramene" id="AET1Gv20302100.3">
    <property type="protein sequence ID" value="AET1Gv20302100.3"/>
    <property type="gene ID" value="AET1Gv20302100"/>
</dbReference>
<dbReference type="AlphaFoldDB" id="A0A452Y5M5"/>
<evidence type="ECO:0000313" key="2">
    <source>
        <dbReference type="Proteomes" id="UP000015105"/>
    </source>
</evidence>
<dbReference type="SUPFAM" id="SSF56219">
    <property type="entry name" value="DNase I-like"/>
    <property type="match status" value="1"/>
</dbReference>
<reference evidence="1" key="4">
    <citation type="submission" date="2019-03" db="UniProtKB">
        <authorList>
            <consortium name="EnsemblPlants"/>
        </authorList>
    </citation>
    <scope>IDENTIFICATION</scope>
</reference>
<organism evidence="1 2">
    <name type="scientific">Aegilops tauschii subsp. strangulata</name>
    <name type="common">Goatgrass</name>
    <dbReference type="NCBI Taxonomy" id="200361"/>
    <lineage>
        <taxon>Eukaryota</taxon>
        <taxon>Viridiplantae</taxon>
        <taxon>Streptophyta</taxon>
        <taxon>Embryophyta</taxon>
        <taxon>Tracheophyta</taxon>
        <taxon>Spermatophyta</taxon>
        <taxon>Magnoliopsida</taxon>
        <taxon>Liliopsida</taxon>
        <taxon>Poales</taxon>
        <taxon>Poaceae</taxon>
        <taxon>BOP clade</taxon>
        <taxon>Pooideae</taxon>
        <taxon>Triticodae</taxon>
        <taxon>Triticeae</taxon>
        <taxon>Triticinae</taxon>
        <taxon>Aegilops</taxon>
    </lineage>
</organism>
<dbReference type="PANTHER" id="PTHR33710">
    <property type="entry name" value="BNAC02G09200D PROTEIN"/>
    <property type="match status" value="1"/>
</dbReference>
<reference evidence="2" key="1">
    <citation type="journal article" date="2014" name="Science">
        <title>Ancient hybridizations among the ancestral genomes of bread wheat.</title>
        <authorList>
            <consortium name="International Wheat Genome Sequencing Consortium,"/>
            <person name="Marcussen T."/>
            <person name="Sandve S.R."/>
            <person name="Heier L."/>
            <person name="Spannagl M."/>
            <person name="Pfeifer M."/>
            <person name="Jakobsen K.S."/>
            <person name="Wulff B.B."/>
            <person name="Steuernagel B."/>
            <person name="Mayer K.F."/>
            <person name="Olsen O.A."/>
        </authorList>
    </citation>
    <scope>NUCLEOTIDE SEQUENCE [LARGE SCALE GENOMIC DNA]</scope>
    <source>
        <strain evidence="2">cv. AL8/78</strain>
    </source>
</reference>
<evidence type="ECO:0008006" key="3">
    <source>
        <dbReference type="Google" id="ProtNLM"/>
    </source>
</evidence>
<sequence>LFLQELRDIRAACPGSWMLCGGFNLIYRAEDKNMGGLHRRMMGRFRRSINDPAIKEIYLNGRRFTWSNEQSPPTLVHLDRVLCTFDWEDAHGECHLRCLALVVSDHYPLLLDCSPMPTAHKRFHFEDYWLQPPASSSLDPGRPRWTLPRELAPGLPPARIWRRWRPGS</sequence>
<dbReference type="Proteomes" id="UP000015105">
    <property type="component" value="Chromosome 1D"/>
</dbReference>
<name>A0A452Y5M5_AEGTS</name>
<dbReference type="PANTHER" id="PTHR33710:SF48">
    <property type="entry name" value="OS02G0307075 PROTEIN"/>
    <property type="match status" value="1"/>
</dbReference>
<evidence type="ECO:0000313" key="1">
    <source>
        <dbReference type="EnsemblPlants" id="AET1Gv20302100.3"/>
    </source>
</evidence>
<reference evidence="2" key="2">
    <citation type="journal article" date="2017" name="Nat. Plants">
        <title>The Aegilops tauschii genome reveals multiple impacts of transposons.</title>
        <authorList>
            <person name="Zhao G."/>
            <person name="Zou C."/>
            <person name="Li K."/>
            <person name="Wang K."/>
            <person name="Li T."/>
            <person name="Gao L."/>
            <person name="Zhang X."/>
            <person name="Wang H."/>
            <person name="Yang Z."/>
            <person name="Liu X."/>
            <person name="Jiang W."/>
            <person name="Mao L."/>
            <person name="Kong X."/>
            <person name="Jiao Y."/>
            <person name="Jia J."/>
        </authorList>
    </citation>
    <scope>NUCLEOTIDE SEQUENCE [LARGE SCALE GENOMIC DNA]</scope>
    <source>
        <strain evidence="2">cv. AL8/78</strain>
    </source>
</reference>